<dbReference type="Pfam" id="PF18019">
    <property type="entry name" value="Cas3_HD"/>
    <property type="match status" value="1"/>
</dbReference>
<dbReference type="GO" id="GO:0006793">
    <property type="term" value="P:phosphorus metabolic process"/>
    <property type="evidence" value="ECO:0007669"/>
    <property type="project" value="UniProtKB-ARBA"/>
</dbReference>
<comment type="similarity">
    <text evidence="2">In the central section; belongs to the CRISPR-associated helicase Cas3 family.</text>
</comment>
<dbReference type="AlphaFoldDB" id="A0A1H9SY26"/>
<accession>A0A1H9SY26</accession>
<evidence type="ECO:0000256" key="3">
    <source>
        <dbReference type="ARBA" id="ARBA00022722"/>
    </source>
</evidence>
<evidence type="ECO:0000259" key="11">
    <source>
        <dbReference type="PROSITE" id="PS51192"/>
    </source>
</evidence>
<dbReference type="NCBIfam" id="TIGR01596">
    <property type="entry name" value="cas3_HD"/>
    <property type="match status" value="1"/>
</dbReference>
<comment type="similarity">
    <text evidence="1">In the N-terminal section; belongs to the CRISPR-associated nuclease Cas3-HD family.</text>
</comment>
<dbReference type="CDD" id="cd09641">
    <property type="entry name" value="Cas3''_I"/>
    <property type="match status" value="1"/>
</dbReference>
<keyword evidence="13" id="KW-0255">Endonuclease</keyword>
<feature type="domain" description="HD Cas3-type" evidence="12">
    <location>
        <begin position="21"/>
        <end position="224"/>
    </location>
</feature>
<reference evidence="14" key="1">
    <citation type="submission" date="2016-10" db="EMBL/GenBank/DDBJ databases">
        <authorList>
            <person name="Varghese N."/>
            <person name="Submissions S."/>
        </authorList>
    </citation>
    <scope>NUCLEOTIDE SEQUENCE [LARGE SCALE GENOMIC DNA]</scope>
    <source>
        <strain evidence="14">CGMCC 4.6825</strain>
    </source>
</reference>
<dbReference type="InterPro" id="IPR038257">
    <property type="entry name" value="CRISPR-assoc_Cas3_HD_sf"/>
</dbReference>
<evidence type="ECO:0000256" key="5">
    <source>
        <dbReference type="ARBA" id="ARBA00022741"/>
    </source>
</evidence>
<dbReference type="GO" id="GO:0004519">
    <property type="term" value="F:endonuclease activity"/>
    <property type="evidence" value="ECO:0007669"/>
    <property type="project" value="UniProtKB-KW"/>
</dbReference>
<dbReference type="CDD" id="cd17930">
    <property type="entry name" value="DEXHc_cas3"/>
    <property type="match status" value="1"/>
</dbReference>
<evidence type="ECO:0000259" key="10">
    <source>
        <dbReference type="PROSITE" id="PS50035"/>
    </source>
</evidence>
<dbReference type="InterPro" id="IPR006474">
    <property type="entry name" value="Helicase_Cas3_CRISPR-ass_core"/>
</dbReference>
<proteinExistence type="inferred from homology"/>
<dbReference type="PROSITE" id="PS51643">
    <property type="entry name" value="HD_CAS3"/>
    <property type="match status" value="1"/>
</dbReference>
<dbReference type="InterPro" id="IPR006483">
    <property type="entry name" value="CRISPR-assoc_Cas3_HD"/>
</dbReference>
<dbReference type="NCBIfam" id="TIGR01587">
    <property type="entry name" value="cas3_core"/>
    <property type="match status" value="1"/>
</dbReference>
<keyword evidence="6" id="KW-0378">Hydrolase</keyword>
<protein>
    <submittedName>
        <fullName evidence="13">CRISPR-associated endonuclease/helicase Cas3</fullName>
    </submittedName>
</protein>
<feature type="domain" description="Helicase ATP-binding" evidence="11">
    <location>
        <begin position="292"/>
        <end position="520"/>
    </location>
</feature>
<keyword evidence="3" id="KW-0540">Nuclease</keyword>
<dbReference type="GO" id="GO:0003723">
    <property type="term" value="F:RNA binding"/>
    <property type="evidence" value="ECO:0007669"/>
    <property type="project" value="TreeGrafter"/>
</dbReference>
<keyword evidence="14" id="KW-1185">Reference proteome</keyword>
<dbReference type="InterPro" id="IPR001650">
    <property type="entry name" value="Helicase_C-like"/>
</dbReference>
<dbReference type="GO" id="GO:0005524">
    <property type="term" value="F:ATP binding"/>
    <property type="evidence" value="ECO:0007669"/>
    <property type="project" value="UniProtKB-KW"/>
</dbReference>
<evidence type="ECO:0000256" key="1">
    <source>
        <dbReference type="ARBA" id="ARBA00006847"/>
    </source>
</evidence>
<evidence type="ECO:0000256" key="7">
    <source>
        <dbReference type="ARBA" id="ARBA00022806"/>
    </source>
</evidence>
<dbReference type="Gene3D" id="3.40.50.300">
    <property type="entry name" value="P-loop containing nucleotide triphosphate hydrolases"/>
    <property type="match status" value="2"/>
</dbReference>
<feature type="domain" description="PLD phosphodiesterase" evidence="10">
    <location>
        <begin position="919"/>
        <end position="947"/>
    </location>
</feature>
<dbReference type="Pfam" id="PF18395">
    <property type="entry name" value="Cas3_C"/>
    <property type="match status" value="1"/>
</dbReference>
<evidence type="ECO:0000313" key="14">
    <source>
        <dbReference type="Proteomes" id="UP000182841"/>
    </source>
</evidence>
<dbReference type="Proteomes" id="UP000182841">
    <property type="component" value="Unassembled WGS sequence"/>
</dbReference>
<evidence type="ECO:0000256" key="9">
    <source>
        <dbReference type="ARBA" id="ARBA00023118"/>
    </source>
</evidence>
<dbReference type="Gene3D" id="1.10.3210.30">
    <property type="match status" value="1"/>
</dbReference>
<keyword evidence="4" id="KW-0479">Metal-binding</keyword>
<evidence type="ECO:0000256" key="2">
    <source>
        <dbReference type="ARBA" id="ARBA00009046"/>
    </source>
</evidence>
<keyword evidence="9" id="KW-0051">Antiviral defense</keyword>
<evidence type="ECO:0000256" key="8">
    <source>
        <dbReference type="ARBA" id="ARBA00022840"/>
    </source>
</evidence>
<sequence length="958" mass="104529">MERWGYAAELGVLWGKSKERAGGRMNLLMSHLLDTGAVAELMWDRFLAPSTREVLDDVAGGVGRGRLFLAWLCGVHDCGKATPAHQRLWPEGADLVQAAGMGWREPLAAAAAKRSRWRHDWAGGLLIREMLSAARWAPQQIDWVWPLVAGHHGAFPTLRDLREPSKAKGQLKGTGRWPEVQQAVLEALTRELGFADLREVQPEVVPSRALQMQLSGLVVMADWIASDERHFTGIDDFGALSVNGARRRARRAWEALGLRGGWGTIAVPGPEAFQDRFGCSPRASQTMVVEAARRMGAPGILVIEAPMGEGKTEAALAAAEVLAARFGADGVFVGMPTQATSDPMFTRVRNWLEALDPRFAAQVALLHGKRAFNSEWKRLLDEGGADPDGLFCGVDEYGLGDDPYGVTATTSECSAERQAPAEWFLGGKRGLLAPFVVGTVDQLLYAATRTRHVMLRMAGLAGKVVVLDEVHACDVYMNQFLLEALRWLGQARVPVVLLSATLPPAQRRALATSYMAGAASREEYPVEVPEAAGYPRVTAAWLGEDAMPLFHVAASPGWRDDLPVAVVPLPEAIPGPRATSGERDAFQAAADKAVGDLLEDELADGGTALVIRNSVARAQSAYEELRSRFDEEEVRLLHARFTVTRRAELTEECLEPLGPKRQSRSGGERLVLVATQLAEQSFDVDADLLVTDLAPVDLLLQRMGRIHRHADTLRPARLRLPRVYVTGFQAREDREPAFVYASEKIYGRHLLLRTAALLPGNGGSWSVPGDVPALVEKVYGTHAELLPGTWRSAGAQAAEEQAEADRRRAESAREFLLTRRGEHEKPTLAGVHYGGVSTGSREERLQAAVRDGEESVEVVLVVQNAEGESFRTLRGRSLSINGDVAPELLDEVLGSAVRLPPKLTRDALTLTPLPAWHGHPWLRHSRALVLDGVRRARLGAANLRYDDLLGLYEEQAGS</sequence>
<evidence type="ECO:0000256" key="4">
    <source>
        <dbReference type="ARBA" id="ARBA00022723"/>
    </source>
</evidence>
<keyword evidence="8" id="KW-0067">ATP-binding</keyword>
<dbReference type="PROSITE" id="PS50035">
    <property type="entry name" value="PLD"/>
    <property type="match status" value="1"/>
</dbReference>
<dbReference type="SUPFAM" id="SSF52540">
    <property type="entry name" value="P-loop containing nucleoside triphosphate hydrolases"/>
    <property type="match status" value="1"/>
</dbReference>
<dbReference type="InterPro" id="IPR041372">
    <property type="entry name" value="Cas3_C"/>
</dbReference>
<dbReference type="GO" id="GO:0016787">
    <property type="term" value="F:hydrolase activity"/>
    <property type="evidence" value="ECO:0007669"/>
    <property type="project" value="UniProtKB-KW"/>
</dbReference>
<dbReference type="InterPro" id="IPR001736">
    <property type="entry name" value="PLipase_D/transphosphatidylase"/>
</dbReference>
<dbReference type="Pfam" id="PF22590">
    <property type="entry name" value="Cas3-like_C_2"/>
    <property type="match status" value="1"/>
</dbReference>
<dbReference type="InterPro" id="IPR027417">
    <property type="entry name" value="P-loop_NTPase"/>
</dbReference>
<dbReference type="InterPro" id="IPR014001">
    <property type="entry name" value="Helicase_ATP-bd"/>
</dbReference>
<organism evidence="13 14">
    <name type="scientific">Streptomyces qinglanensis</name>
    <dbReference type="NCBI Taxonomy" id="943816"/>
    <lineage>
        <taxon>Bacteria</taxon>
        <taxon>Bacillati</taxon>
        <taxon>Actinomycetota</taxon>
        <taxon>Actinomycetes</taxon>
        <taxon>Kitasatosporales</taxon>
        <taxon>Streptomycetaceae</taxon>
        <taxon>Streptomyces</taxon>
    </lineage>
</organism>
<dbReference type="InterPro" id="IPR054712">
    <property type="entry name" value="Cas3-like_dom"/>
</dbReference>
<dbReference type="SMART" id="SM00487">
    <property type="entry name" value="DEXDc"/>
    <property type="match status" value="1"/>
</dbReference>
<dbReference type="GO" id="GO:0046872">
    <property type="term" value="F:metal ion binding"/>
    <property type="evidence" value="ECO:0007669"/>
    <property type="project" value="UniProtKB-KW"/>
</dbReference>
<evidence type="ECO:0000256" key="6">
    <source>
        <dbReference type="ARBA" id="ARBA00022801"/>
    </source>
</evidence>
<dbReference type="GO" id="GO:0003724">
    <property type="term" value="F:RNA helicase activity"/>
    <property type="evidence" value="ECO:0007669"/>
    <property type="project" value="TreeGrafter"/>
</dbReference>
<name>A0A1H9SY26_9ACTN</name>
<dbReference type="PANTHER" id="PTHR47963:SF9">
    <property type="entry name" value="CRISPR-ASSOCIATED ENDONUCLEASE_HELICASE CAS3"/>
    <property type="match status" value="1"/>
</dbReference>
<keyword evidence="7 13" id="KW-0347">Helicase</keyword>
<dbReference type="EMBL" id="FOGO01000005">
    <property type="protein sequence ID" value="SER89776.1"/>
    <property type="molecule type" value="Genomic_DNA"/>
</dbReference>
<gene>
    <name evidence="13" type="ORF">SAMN05421870_105185</name>
</gene>
<dbReference type="GO" id="GO:0051607">
    <property type="term" value="P:defense response to virus"/>
    <property type="evidence" value="ECO:0007669"/>
    <property type="project" value="UniProtKB-KW"/>
</dbReference>
<evidence type="ECO:0000259" key="12">
    <source>
        <dbReference type="PROSITE" id="PS51643"/>
    </source>
</evidence>
<keyword evidence="5" id="KW-0547">Nucleotide-binding</keyword>
<dbReference type="SMART" id="SM00490">
    <property type="entry name" value="HELICc"/>
    <property type="match status" value="1"/>
</dbReference>
<dbReference type="PANTHER" id="PTHR47963">
    <property type="entry name" value="DEAD-BOX ATP-DEPENDENT RNA HELICASE 47, MITOCHONDRIAL"/>
    <property type="match status" value="1"/>
</dbReference>
<dbReference type="InterPro" id="IPR050547">
    <property type="entry name" value="DEAD_box_RNA_helicases"/>
</dbReference>
<evidence type="ECO:0000313" key="13">
    <source>
        <dbReference type="EMBL" id="SER89776.1"/>
    </source>
</evidence>
<dbReference type="PROSITE" id="PS51192">
    <property type="entry name" value="HELICASE_ATP_BIND_1"/>
    <property type="match status" value="1"/>
</dbReference>